<evidence type="ECO:0000256" key="3">
    <source>
        <dbReference type="ARBA" id="ARBA00023295"/>
    </source>
</evidence>
<dbReference type="Pfam" id="PF02836">
    <property type="entry name" value="Glyco_hydro_2_C"/>
    <property type="match status" value="1"/>
</dbReference>
<protein>
    <submittedName>
        <fullName evidence="8">Beta-galactosidase</fullName>
    </submittedName>
</protein>
<gene>
    <name evidence="8" type="ORF">LX69_00419</name>
</gene>
<dbReference type="SUPFAM" id="SSF49785">
    <property type="entry name" value="Galactose-binding domain-like"/>
    <property type="match status" value="1"/>
</dbReference>
<dbReference type="Pfam" id="PF02837">
    <property type="entry name" value="Glyco_hydro_2_N"/>
    <property type="match status" value="1"/>
</dbReference>
<dbReference type="SUPFAM" id="SSF51445">
    <property type="entry name" value="(Trans)glycosidases"/>
    <property type="match status" value="1"/>
</dbReference>
<evidence type="ECO:0000256" key="1">
    <source>
        <dbReference type="ARBA" id="ARBA00007401"/>
    </source>
</evidence>
<accession>A0A2W7NKM7</accession>
<feature type="domain" description="Glycoside hydrolase family 2 immunoglobulin-like beta-sandwich" evidence="4">
    <location>
        <begin position="198"/>
        <end position="301"/>
    </location>
</feature>
<reference evidence="8 9" key="1">
    <citation type="submission" date="2018-06" db="EMBL/GenBank/DDBJ databases">
        <title>Genomic Encyclopedia of Archaeal and Bacterial Type Strains, Phase II (KMG-II): from individual species to whole genera.</title>
        <authorList>
            <person name="Goeker M."/>
        </authorList>
    </citation>
    <scope>NUCLEOTIDE SEQUENCE [LARGE SCALE GENOMIC DNA]</scope>
    <source>
        <strain evidence="8 9">DSM 6779</strain>
    </source>
</reference>
<dbReference type="InterPro" id="IPR051913">
    <property type="entry name" value="GH2_Domain-Containing"/>
</dbReference>
<name>A0A2W7NKM7_9BACT</name>
<evidence type="ECO:0000313" key="8">
    <source>
        <dbReference type="EMBL" id="PZX20420.1"/>
    </source>
</evidence>
<feature type="domain" description="Glycosyl hydrolases family 2 sugar binding" evidence="6">
    <location>
        <begin position="72"/>
        <end position="176"/>
    </location>
</feature>
<dbReference type="InterPro" id="IPR006102">
    <property type="entry name" value="Ig-like_GH2"/>
</dbReference>
<feature type="domain" description="DUF4982" evidence="7">
    <location>
        <begin position="605"/>
        <end position="667"/>
    </location>
</feature>
<evidence type="ECO:0000256" key="2">
    <source>
        <dbReference type="ARBA" id="ARBA00022801"/>
    </source>
</evidence>
<dbReference type="Gene3D" id="2.60.40.10">
    <property type="entry name" value="Immunoglobulins"/>
    <property type="match status" value="3"/>
</dbReference>
<evidence type="ECO:0000259" key="4">
    <source>
        <dbReference type="Pfam" id="PF00703"/>
    </source>
</evidence>
<dbReference type="InterPro" id="IPR017853">
    <property type="entry name" value="GH"/>
</dbReference>
<dbReference type="InterPro" id="IPR006103">
    <property type="entry name" value="Glyco_hydro_2_cat"/>
</dbReference>
<dbReference type="InterPro" id="IPR013783">
    <property type="entry name" value="Ig-like_fold"/>
</dbReference>
<evidence type="ECO:0000313" key="9">
    <source>
        <dbReference type="Proteomes" id="UP000249239"/>
    </source>
</evidence>
<dbReference type="AlphaFoldDB" id="A0A2W7NKM7"/>
<keyword evidence="2" id="KW-0378">Hydrolase</keyword>
<proteinExistence type="inferred from homology"/>
<dbReference type="InterPro" id="IPR036156">
    <property type="entry name" value="Beta-gal/glucu_dom_sf"/>
</dbReference>
<evidence type="ECO:0000259" key="7">
    <source>
        <dbReference type="Pfam" id="PF16355"/>
    </source>
</evidence>
<organism evidence="8 9">
    <name type="scientific">Breznakibacter xylanolyticus</name>
    <dbReference type="NCBI Taxonomy" id="990"/>
    <lineage>
        <taxon>Bacteria</taxon>
        <taxon>Pseudomonadati</taxon>
        <taxon>Bacteroidota</taxon>
        <taxon>Bacteroidia</taxon>
        <taxon>Marinilabiliales</taxon>
        <taxon>Marinilabiliaceae</taxon>
        <taxon>Breznakibacter</taxon>
    </lineage>
</organism>
<keyword evidence="9" id="KW-1185">Reference proteome</keyword>
<evidence type="ECO:0000259" key="6">
    <source>
        <dbReference type="Pfam" id="PF02837"/>
    </source>
</evidence>
<dbReference type="PROSITE" id="PS51257">
    <property type="entry name" value="PROKAR_LIPOPROTEIN"/>
    <property type="match status" value="1"/>
</dbReference>
<dbReference type="InterPro" id="IPR006101">
    <property type="entry name" value="Glyco_hydro_2"/>
</dbReference>
<dbReference type="GO" id="GO:0005975">
    <property type="term" value="P:carbohydrate metabolic process"/>
    <property type="evidence" value="ECO:0007669"/>
    <property type="project" value="InterPro"/>
</dbReference>
<dbReference type="InterPro" id="IPR008979">
    <property type="entry name" value="Galactose-bd-like_sf"/>
</dbReference>
<dbReference type="Gene3D" id="2.60.120.260">
    <property type="entry name" value="Galactose-binding domain-like"/>
    <property type="match status" value="1"/>
</dbReference>
<dbReference type="EMBL" id="QKZK01000002">
    <property type="protein sequence ID" value="PZX20420.1"/>
    <property type="molecule type" value="Genomic_DNA"/>
</dbReference>
<feature type="domain" description="Glycoside hydrolase family 2 catalytic" evidence="5">
    <location>
        <begin position="303"/>
        <end position="425"/>
    </location>
</feature>
<dbReference type="RefSeq" id="WP_170124197.1">
    <property type="nucleotide sequence ID" value="NZ_QKZK01000002.1"/>
</dbReference>
<evidence type="ECO:0000259" key="5">
    <source>
        <dbReference type="Pfam" id="PF02836"/>
    </source>
</evidence>
<comment type="caution">
    <text evidence="8">The sequence shown here is derived from an EMBL/GenBank/DDBJ whole genome shotgun (WGS) entry which is preliminary data.</text>
</comment>
<dbReference type="PANTHER" id="PTHR42732">
    <property type="entry name" value="BETA-GALACTOSIDASE"/>
    <property type="match status" value="1"/>
</dbReference>
<dbReference type="InterPro" id="IPR032311">
    <property type="entry name" value="DUF4982"/>
</dbReference>
<dbReference type="Pfam" id="PF16355">
    <property type="entry name" value="DUF4982"/>
    <property type="match status" value="1"/>
</dbReference>
<sequence length="772" mass="86632">MRQSFFGIIAATGLLLGACNTPPGLPQNVNFNHGWRFHKSDDTLMHPPVDATWDSVSLPHTANVEPLVIMKQWQGICYYEKQFKVSPDDRDKTLSLQFDAAMNVADVWVNDQHMTRHLGGYLPFVIQLNDVIRFDTINTIRVRLDNRDNPVTGPKPMDILDFNMYGGIYRNVHLLVKNPVHLTNPITANTEAGGGVFFATTQASTDAAQFHIKSQVKNAGSTNVNIHVVNLLIDDKGQTVGSYPSETITLASGAIGELPVVGSLQHPRLWSPSQPALYTLKTQVFANGILSDEQMTRVGIRTIKITNEGLWINGEKTFLRGVNRHQEYPHVGYALSDAAQYRDAYKIKQAGFDYVRASHYPMSPAFMHACDELGIMVLDAILGWQYFGDDAFEKLALQSSRELIRRDRNHPCVLAWELSINETTMPASFMDSASIIAHREYPFNSCYSAGWVRQAYDIYIEARQHRHGLYPDKPLLVSEYGDWEYYAQNAGFNQEDWQDLLEEERTSRQPRESGEKRMLQQAINIQEAHNDNLSTHAFGDGYWVMYDYNRGMAPDHEYSGIMDIFRLPKFSYYFFQSQRSVDANRVMSAPMVFAATYWQPGISNSVRVFSNCDEVELLVDNRSMGRQKPDQNNISNHLHHPPFTFDVACTQPGTIKAIGYLKGKAVAEHTVTTAGEPQQLTIIIDESGKAPQRNDVIIVHATVADANNMQAHLYNENVTFDVEGAQVIGPAHTPARAGIASIIIRTGNIPGKITIKATTGHITAKPIQINVQ</sequence>
<dbReference type="Proteomes" id="UP000249239">
    <property type="component" value="Unassembled WGS sequence"/>
</dbReference>
<keyword evidence="3" id="KW-0326">Glycosidase</keyword>
<comment type="similarity">
    <text evidence="1">Belongs to the glycosyl hydrolase 2 family.</text>
</comment>
<dbReference type="SUPFAM" id="SSF49303">
    <property type="entry name" value="beta-Galactosidase/glucuronidase domain"/>
    <property type="match status" value="1"/>
</dbReference>
<dbReference type="InterPro" id="IPR006104">
    <property type="entry name" value="Glyco_hydro_2_N"/>
</dbReference>
<dbReference type="GO" id="GO:0004553">
    <property type="term" value="F:hydrolase activity, hydrolyzing O-glycosyl compounds"/>
    <property type="evidence" value="ECO:0007669"/>
    <property type="project" value="InterPro"/>
</dbReference>
<dbReference type="Pfam" id="PF00703">
    <property type="entry name" value="Glyco_hydro_2"/>
    <property type="match status" value="1"/>
</dbReference>
<dbReference type="PANTHER" id="PTHR42732:SF1">
    <property type="entry name" value="BETA-MANNOSIDASE"/>
    <property type="match status" value="1"/>
</dbReference>
<dbReference type="PRINTS" id="PR00132">
    <property type="entry name" value="GLHYDRLASE2"/>
</dbReference>
<dbReference type="Gene3D" id="3.20.20.80">
    <property type="entry name" value="Glycosidases"/>
    <property type="match status" value="1"/>
</dbReference>